<proteinExistence type="predicted"/>
<feature type="binding site" evidence="1">
    <location>
        <position position="190"/>
    </location>
    <ligand>
        <name>Zn(2+)</name>
        <dbReference type="ChEBI" id="CHEBI:29105"/>
    </ligand>
</feature>
<dbReference type="SUPFAM" id="SSF48150">
    <property type="entry name" value="DNA-glycosylase"/>
    <property type="match status" value="1"/>
</dbReference>
<dbReference type="EMBL" id="MTSE01000004">
    <property type="protein sequence ID" value="OUJ74089.1"/>
    <property type="molecule type" value="Genomic_DNA"/>
</dbReference>
<dbReference type="AlphaFoldDB" id="A0A243WF52"/>
<evidence type="ECO:0000256" key="1">
    <source>
        <dbReference type="PIRSR" id="PIRSR605019-1"/>
    </source>
</evidence>
<reference evidence="2 3" key="1">
    <citation type="submission" date="2017-01" db="EMBL/GenBank/DDBJ databases">
        <title>A new Hymenobacter.</title>
        <authorList>
            <person name="Liang Y."/>
            <person name="Feng F."/>
        </authorList>
    </citation>
    <scope>NUCLEOTIDE SEQUENCE [LARGE SCALE GENOMIC DNA]</scope>
    <source>
        <strain evidence="2">MIMBbqt21</strain>
    </source>
</reference>
<dbReference type="GO" id="GO:0008725">
    <property type="term" value="F:DNA-3-methyladenine glycosylase activity"/>
    <property type="evidence" value="ECO:0007669"/>
    <property type="project" value="InterPro"/>
</dbReference>
<dbReference type="InterPro" id="IPR005019">
    <property type="entry name" value="Adenine_glyco"/>
</dbReference>
<dbReference type="InterPro" id="IPR011257">
    <property type="entry name" value="DNA_glycosylase"/>
</dbReference>
<evidence type="ECO:0000313" key="2">
    <source>
        <dbReference type="EMBL" id="OUJ74089.1"/>
    </source>
</evidence>
<dbReference type="RefSeq" id="WP_179197651.1">
    <property type="nucleotide sequence ID" value="NZ_MTSE01000004.1"/>
</dbReference>
<dbReference type="Pfam" id="PF03352">
    <property type="entry name" value="Adenine_glyco"/>
    <property type="match status" value="1"/>
</dbReference>
<dbReference type="PANTHER" id="PTHR30037">
    <property type="entry name" value="DNA-3-METHYLADENINE GLYCOSYLASE 1"/>
    <property type="match status" value="1"/>
</dbReference>
<feature type="binding site" evidence="1">
    <location>
        <position position="25"/>
    </location>
    <ligand>
        <name>Zn(2+)</name>
        <dbReference type="ChEBI" id="CHEBI:29105"/>
    </ligand>
</feature>
<dbReference type="GO" id="GO:0006284">
    <property type="term" value="P:base-excision repair"/>
    <property type="evidence" value="ECO:0007669"/>
    <property type="project" value="InterPro"/>
</dbReference>
<dbReference type="Gene3D" id="1.10.340.30">
    <property type="entry name" value="Hypothetical protein, domain 2"/>
    <property type="match status" value="1"/>
</dbReference>
<comment type="caution">
    <text evidence="2">The sequence shown here is derived from an EMBL/GenBank/DDBJ whole genome shotgun (WGS) entry which is preliminary data.</text>
</comment>
<keyword evidence="3" id="KW-1185">Reference proteome</keyword>
<keyword evidence="1" id="KW-0479">Metal-binding</keyword>
<feature type="binding site" evidence="1">
    <location>
        <position position="12"/>
    </location>
    <ligand>
        <name>Zn(2+)</name>
        <dbReference type="ChEBI" id="CHEBI:29105"/>
    </ligand>
</feature>
<evidence type="ECO:0008006" key="4">
    <source>
        <dbReference type="Google" id="ProtNLM"/>
    </source>
</evidence>
<gene>
    <name evidence="2" type="ORF">BXP70_10120</name>
</gene>
<dbReference type="Proteomes" id="UP000194873">
    <property type="component" value="Unassembled WGS sequence"/>
</dbReference>
<dbReference type="PANTHER" id="PTHR30037:SF4">
    <property type="entry name" value="DNA-3-METHYLADENINE GLYCOSYLASE I"/>
    <property type="match status" value="1"/>
</dbReference>
<protein>
    <recommendedName>
        <fullName evidence="4">DNA-3-methyladenine glycosylase</fullName>
    </recommendedName>
</protein>
<name>A0A243WF52_9BACT</name>
<accession>A0A243WF52</accession>
<keyword evidence="1" id="KW-0862">Zinc</keyword>
<organism evidence="2 3">
    <name type="scientific">Hymenobacter crusticola</name>
    <dbReference type="NCBI Taxonomy" id="1770526"/>
    <lineage>
        <taxon>Bacteria</taxon>
        <taxon>Pseudomonadati</taxon>
        <taxon>Bacteroidota</taxon>
        <taxon>Cytophagia</taxon>
        <taxon>Cytophagales</taxon>
        <taxon>Hymenobacteraceae</taxon>
        <taxon>Hymenobacter</taxon>
    </lineage>
</organism>
<dbReference type="GO" id="GO:0046872">
    <property type="term" value="F:metal ion binding"/>
    <property type="evidence" value="ECO:0007669"/>
    <property type="project" value="UniProtKB-KW"/>
</dbReference>
<evidence type="ECO:0000313" key="3">
    <source>
        <dbReference type="Proteomes" id="UP000194873"/>
    </source>
</evidence>
<sequence>MLAPTSLSLPRCPWAERSELLRDFHDHEWGEPVAEASILFEYLVLHTFQLGFDFPVVLKRREAFRELLAGFDPVRLARFGEDDIAELMQDARIIRNRRKLEGTVQNAQAWLKLEQELGGETGLLPFFYEYVGGKTVDNQRSELNPVPLSSPESEAMSKDLKRRGFVMTGPMTCYNILQTAGIVNDHLLTCPWHATCHNLAIAEGRT</sequence>
<feature type="binding site" evidence="1">
    <location>
        <position position="186"/>
    </location>
    <ligand>
        <name>Zn(2+)</name>
        <dbReference type="ChEBI" id="CHEBI:29105"/>
    </ligand>
</feature>
<dbReference type="InterPro" id="IPR052891">
    <property type="entry name" value="DNA-3mA_glycosylase"/>
</dbReference>